<dbReference type="SUPFAM" id="SSF52788">
    <property type="entry name" value="Phosphotyrosine protein phosphatases I"/>
    <property type="match status" value="1"/>
</dbReference>
<dbReference type="InterPro" id="IPR023485">
    <property type="entry name" value="Ptyr_pPase"/>
</dbReference>
<reference evidence="3 4" key="1">
    <citation type="submission" date="2021-01" db="EMBL/GenBank/DDBJ databases">
        <title>Whole genome shotgun sequence of Catellatospora coxensis NBRC 107359.</title>
        <authorList>
            <person name="Komaki H."/>
            <person name="Tamura T."/>
        </authorList>
    </citation>
    <scope>NUCLEOTIDE SEQUENCE [LARGE SCALE GENOMIC DNA]</scope>
    <source>
        <strain evidence="3 4">NBRC 107359</strain>
    </source>
</reference>
<dbReference type="Pfam" id="PF01451">
    <property type="entry name" value="LMWPc"/>
    <property type="match status" value="1"/>
</dbReference>
<dbReference type="AlphaFoldDB" id="A0A8J3P6S2"/>
<keyword evidence="4" id="KW-1185">Reference proteome</keyword>
<evidence type="ECO:0000313" key="4">
    <source>
        <dbReference type="Proteomes" id="UP000630887"/>
    </source>
</evidence>
<evidence type="ECO:0000256" key="1">
    <source>
        <dbReference type="ARBA" id="ARBA00022849"/>
    </source>
</evidence>
<dbReference type="CDD" id="cd16345">
    <property type="entry name" value="LMWP_ArsC"/>
    <property type="match status" value="1"/>
</dbReference>
<keyword evidence="1" id="KW-0059">Arsenical resistance</keyword>
<dbReference type="NCBIfam" id="NF046112">
    <property type="entry name" value="MSMEG_6209_Nter"/>
    <property type="match status" value="1"/>
</dbReference>
<dbReference type="InterPro" id="IPR048716">
    <property type="entry name" value="Phosphatase-like_N"/>
</dbReference>
<evidence type="ECO:0000313" key="3">
    <source>
        <dbReference type="EMBL" id="GIG03776.1"/>
    </source>
</evidence>
<dbReference type="InterPro" id="IPR036196">
    <property type="entry name" value="Ptyr_pPase_sf"/>
</dbReference>
<dbReference type="Proteomes" id="UP000630887">
    <property type="component" value="Unassembled WGS sequence"/>
</dbReference>
<organism evidence="3 4">
    <name type="scientific">Catellatospora coxensis</name>
    <dbReference type="NCBI Taxonomy" id="310354"/>
    <lineage>
        <taxon>Bacteria</taxon>
        <taxon>Bacillati</taxon>
        <taxon>Actinomycetota</taxon>
        <taxon>Actinomycetes</taxon>
        <taxon>Micromonosporales</taxon>
        <taxon>Micromonosporaceae</taxon>
        <taxon>Catellatospora</taxon>
    </lineage>
</organism>
<comment type="caution">
    <text evidence="3">The sequence shown here is derived from an EMBL/GenBank/DDBJ whole genome shotgun (WGS) entry which is preliminary data.</text>
</comment>
<proteinExistence type="predicted"/>
<dbReference type="SMART" id="SM00226">
    <property type="entry name" value="LMWPc"/>
    <property type="match status" value="1"/>
</dbReference>
<accession>A0A8J3P6S2</accession>
<name>A0A8J3P6S2_9ACTN</name>
<sequence length="212" mass="22246">MSTNASVDAALARESARLVERFHGVFSPQTVERCVFEAYLELERTARVRTHLLPLAGHAAAQRLEAMAEAAGAPPVVTVPRVLFMCAYNAGRSQLAAALAERHGAGRVAVASAGSHPASVLDPHVVAVLAEAGIPADGAFPKPLTDGALQAADVIVTMGCGDACPVLPGKRYLDWDLPDPAGASLATVRAIRDDIDVRVRQLIDELTAGEQR</sequence>
<protein>
    <submittedName>
        <fullName evidence="3">Low molecular weight phosphatase family protein</fullName>
    </submittedName>
</protein>
<dbReference type="RefSeq" id="WP_239167050.1">
    <property type="nucleotide sequence ID" value="NZ_BAAALC010000001.1"/>
</dbReference>
<dbReference type="EMBL" id="BONI01000002">
    <property type="protein sequence ID" value="GIG03776.1"/>
    <property type="molecule type" value="Genomic_DNA"/>
</dbReference>
<dbReference type="Gene3D" id="1.10.8.1060">
    <property type="entry name" value="Corynebacterium glutamicum thioredoxin-dependent arsenate reductase, N-terminal domain"/>
    <property type="match status" value="1"/>
</dbReference>
<evidence type="ECO:0000259" key="2">
    <source>
        <dbReference type="SMART" id="SM00226"/>
    </source>
</evidence>
<feature type="domain" description="Phosphotyrosine protein phosphatase I" evidence="2">
    <location>
        <begin position="80"/>
        <end position="205"/>
    </location>
</feature>
<gene>
    <name evidence="3" type="ORF">Cco03nite_04760</name>
</gene>
<dbReference type="PANTHER" id="PTHR43428">
    <property type="entry name" value="ARSENATE REDUCTASE"/>
    <property type="match status" value="1"/>
</dbReference>
<dbReference type="Gene3D" id="3.40.50.2300">
    <property type="match status" value="1"/>
</dbReference>
<dbReference type="PANTHER" id="PTHR43428:SF1">
    <property type="entry name" value="ARSENATE REDUCTASE"/>
    <property type="match status" value="1"/>
</dbReference>
<dbReference type="Pfam" id="PF21234">
    <property type="entry name" value="Phosphatase-like_N"/>
    <property type="match status" value="1"/>
</dbReference>
<dbReference type="GO" id="GO:0046685">
    <property type="term" value="P:response to arsenic-containing substance"/>
    <property type="evidence" value="ECO:0007669"/>
    <property type="project" value="UniProtKB-KW"/>
</dbReference>